<name>A0A2U2MRQ5_9BIFI</name>
<feature type="transmembrane region" description="Helical" evidence="2">
    <location>
        <begin position="266"/>
        <end position="291"/>
    </location>
</feature>
<proteinExistence type="predicted"/>
<evidence type="ECO:0000256" key="2">
    <source>
        <dbReference type="SAM" id="Phobius"/>
    </source>
</evidence>
<dbReference type="AlphaFoldDB" id="A0A2U2MRQ5"/>
<accession>A0A2U2MRQ5</accession>
<keyword evidence="2" id="KW-0472">Membrane</keyword>
<organism evidence="3 4">
    <name type="scientific">Bifidobacterium catulorum</name>
    <dbReference type="NCBI Taxonomy" id="1630173"/>
    <lineage>
        <taxon>Bacteria</taxon>
        <taxon>Bacillati</taxon>
        <taxon>Actinomycetota</taxon>
        <taxon>Actinomycetes</taxon>
        <taxon>Bifidobacteriales</taxon>
        <taxon>Bifidobacteriaceae</taxon>
        <taxon>Bifidobacterium</taxon>
    </lineage>
</organism>
<reference evidence="3 4" key="1">
    <citation type="journal article" date="2018" name="Int. J. Syst. Evol. Microbiol.">
        <title>Bifidobacterium catulorum sp. nov., a novel taxon from the faeces of the baby common marmoset (Callithrix jacchus).</title>
        <authorList>
            <person name="Modesto M."/>
            <person name="Michelini S."/>
            <person name="Oki K."/>
            <person name="Biavati B."/>
            <person name="Watanabe K."/>
            <person name="Mattarelli P."/>
        </authorList>
    </citation>
    <scope>NUCLEOTIDE SEQUENCE [LARGE SCALE GENOMIC DNA]</scope>
    <source>
        <strain evidence="3 4">MRM 8.19</strain>
    </source>
</reference>
<feature type="compositionally biased region" description="Low complexity" evidence="1">
    <location>
        <begin position="160"/>
        <end position="181"/>
    </location>
</feature>
<feature type="region of interest" description="Disordered" evidence="1">
    <location>
        <begin position="1"/>
        <end position="70"/>
    </location>
</feature>
<feature type="region of interest" description="Disordered" evidence="1">
    <location>
        <begin position="119"/>
        <end position="199"/>
    </location>
</feature>
<comment type="caution">
    <text evidence="3">The sequence shown here is derived from an EMBL/GenBank/DDBJ whole genome shotgun (WGS) entry which is preliminary data.</text>
</comment>
<keyword evidence="2" id="KW-1133">Transmembrane helix</keyword>
<protein>
    <submittedName>
        <fullName evidence="3">Uncharacterized protein</fullName>
    </submittedName>
</protein>
<evidence type="ECO:0000313" key="4">
    <source>
        <dbReference type="Proteomes" id="UP000245753"/>
    </source>
</evidence>
<evidence type="ECO:0000313" key="3">
    <source>
        <dbReference type="EMBL" id="PWG59509.1"/>
    </source>
</evidence>
<dbReference type="RefSeq" id="WP_109137608.1">
    <property type="nucleotide sequence ID" value="NZ_QFFN01000019.1"/>
</dbReference>
<dbReference type="Proteomes" id="UP000245753">
    <property type="component" value="Unassembled WGS sequence"/>
</dbReference>
<dbReference type="EMBL" id="QFFN01000019">
    <property type="protein sequence ID" value="PWG59509.1"/>
    <property type="molecule type" value="Genomic_DNA"/>
</dbReference>
<sequence length="298" mass="31247">MTMYNRGFSNAPTMIIKQSDGEGAETKQADDAATEAFPATEERRSSAEAPTQAIDPERVRAQNADTEAMPPVAETRPIATDSMDSSSSGPIAPTSVIDTTINERLGATKPLDAQLADIAEPEKTEETEPSSDDDLPTRPMIGKPDVNLAGTEHPEGTPNADGAPGPQAAWQQQAAAAQGYASEAHRNGYPGSGETAQATAGPQYANYPGWNQYAGNPNPSAPYTPRVEYKKGPSTATVVWGTLLALFAFGGLASTWLFGFAMSPSVWTILAISALVVIGAALVIGGIASAVRRRKTDR</sequence>
<keyword evidence="2" id="KW-0812">Transmembrane</keyword>
<keyword evidence="4" id="KW-1185">Reference proteome</keyword>
<gene>
    <name evidence="3" type="ORF">DF200_07225</name>
</gene>
<feature type="transmembrane region" description="Helical" evidence="2">
    <location>
        <begin position="238"/>
        <end position="260"/>
    </location>
</feature>
<evidence type="ECO:0000256" key="1">
    <source>
        <dbReference type="SAM" id="MobiDB-lite"/>
    </source>
</evidence>
<dbReference type="OrthoDB" id="3233118at2"/>